<organism evidence="1 2">
    <name type="scientific">Actinocorallia herbida</name>
    <dbReference type="NCBI Taxonomy" id="58109"/>
    <lineage>
        <taxon>Bacteria</taxon>
        <taxon>Bacillati</taxon>
        <taxon>Actinomycetota</taxon>
        <taxon>Actinomycetes</taxon>
        <taxon>Streptosporangiales</taxon>
        <taxon>Thermomonosporaceae</taxon>
        <taxon>Actinocorallia</taxon>
    </lineage>
</organism>
<accession>A0A3N1D6X7</accession>
<proteinExistence type="predicted"/>
<dbReference type="EMBL" id="RJKE01000001">
    <property type="protein sequence ID" value="ROO89287.1"/>
    <property type="molecule type" value="Genomic_DNA"/>
</dbReference>
<comment type="caution">
    <text evidence="1">The sequence shown here is derived from an EMBL/GenBank/DDBJ whole genome shotgun (WGS) entry which is preliminary data.</text>
</comment>
<reference evidence="1 2" key="1">
    <citation type="submission" date="2018-11" db="EMBL/GenBank/DDBJ databases">
        <title>Sequencing the genomes of 1000 actinobacteria strains.</title>
        <authorList>
            <person name="Klenk H.-P."/>
        </authorList>
    </citation>
    <scope>NUCLEOTIDE SEQUENCE [LARGE SCALE GENOMIC DNA]</scope>
    <source>
        <strain evidence="1 2">DSM 44254</strain>
    </source>
</reference>
<sequence length="92" mass="10166">MCGEPADEEGDSVKPGPDVFRFREQLLGLWPDLADRISPWAADPGWRQPSGREDLAAYYVGLTLSWSIAEDTLQAMIDLAEAHPRSPTTPRA</sequence>
<gene>
    <name evidence="1" type="ORF">EDD29_6976</name>
</gene>
<evidence type="ECO:0000313" key="1">
    <source>
        <dbReference type="EMBL" id="ROO89287.1"/>
    </source>
</evidence>
<name>A0A3N1D6X7_9ACTN</name>
<protein>
    <submittedName>
        <fullName evidence="1">Uncharacterized protein</fullName>
    </submittedName>
</protein>
<dbReference type="OrthoDB" id="3399795at2"/>
<dbReference type="AlphaFoldDB" id="A0A3N1D6X7"/>
<evidence type="ECO:0000313" key="2">
    <source>
        <dbReference type="Proteomes" id="UP000272400"/>
    </source>
</evidence>
<keyword evidence="2" id="KW-1185">Reference proteome</keyword>
<dbReference type="Proteomes" id="UP000272400">
    <property type="component" value="Unassembled WGS sequence"/>
</dbReference>
<dbReference type="RefSeq" id="WP_123668411.1">
    <property type="nucleotide sequence ID" value="NZ_RJKE01000001.1"/>
</dbReference>